<keyword evidence="5" id="KW-0808">Transferase</keyword>
<gene>
    <name evidence="14" type="ORF">OSB04_020972</name>
</gene>
<dbReference type="Gene3D" id="3.30.559.30">
    <property type="entry name" value="Nonribosomal peptide synthetase, condensation domain"/>
    <property type="match status" value="1"/>
</dbReference>
<accession>A0AA38STC4</accession>
<keyword evidence="11" id="KW-0472">Membrane</keyword>
<dbReference type="GO" id="GO:0004144">
    <property type="term" value="F:diacylglycerol O-acyltransferase activity"/>
    <property type="evidence" value="ECO:0007669"/>
    <property type="project" value="UniProtKB-EC"/>
</dbReference>
<protein>
    <recommendedName>
        <fullName evidence="16">Diacylglycerol O-acyltransferase</fullName>
    </recommendedName>
</protein>
<evidence type="ECO:0000256" key="5">
    <source>
        <dbReference type="ARBA" id="ARBA00022679"/>
    </source>
</evidence>
<comment type="similarity">
    <text evidence="8">In the N-terminal section; belongs to the long-chain O-acyltransferase family.</text>
</comment>
<evidence type="ECO:0000256" key="1">
    <source>
        <dbReference type="ARBA" id="ARBA00004162"/>
    </source>
</evidence>
<keyword evidence="11" id="KW-0812">Transmembrane</keyword>
<feature type="domain" description="O-acyltransferase WSD1-like N-terminal" evidence="12">
    <location>
        <begin position="48"/>
        <end position="233"/>
    </location>
</feature>
<dbReference type="Gene3D" id="3.30.559.10">
    <property type="entry name" value="Chloramphenicol acetyltransferase-like domain"/>
    <property type="match status" value="1"/>
</dbReference>
<proteinExistence type="inferred from homology"/>
<dbReference type="PANTHER" id="PTHR31650:SF79">
    <property type="entry name" value="O-ACYLTRANSFERASE (WSD1-LIKE) FAMILY PROTEIN-RELATED"/>
    <property type="match status" value="1"/>
</dbReference>
<comment type="subcellular location">
    <subcellularLocation>
        <location evidence="1">Cell membrane</location>
        <topology evidence="1">Single-pass membrane protein</topology>
    </subcellularLocation>
    <subcellularLocation>
        <location evidence="2">Endoplasmic reticulum membrane</location>
    </subcellularLocation>
</comment>
<dbReference type="GO" id="GO:0005789">
    <property type="term" value="C:endoplasmic reticulum membrane"/>
    <property type="evidence" value="ECO:0007669"/>
    <property type="project" value="UniProtKB-SubCell"/>
</dbReference>
<name>A0AA38STC4_9ASTR</name>
<evidence type="ECO:0000313" key="14">
    <source>
        <dbReference type="EMBL" id="KAJ9548429.1"/>
    </source>
</evidence>
<evidence type="ECO:0000256" key="4">
    <source>
        <dbReference type="ARBA" id="ARBA00005189"/>
    </source>
</evidence>
<evidence type="ECO:0000259" key="12">
    <source>
        <dbReference type="Pfam" id="PF03007"/>
    </source>
</evidence>
<dbReference type="GO" id="GO:0005886">
    <property type="term" value="C:plasma membrane"/>
    <property type="evidence" value="ECO:0007669"/>
    <property type="project" value="UniProtKB-SubCell"/>
</dbReference>
<keyword evidence="11" id="KW-1133">Transmembrane helix</keyword>
<dbReference type="Pfam" id="PF03007">
    <property type="entry name" value="WS_DGAT_cat"/>
    <property type="match status" value="1"/>
</dbReference>
<dbReference type="GO" id="GO:0019432">
    <property type="term" value="P:triglyceride biosynthetic process"/>
    <property type="evidence" value="ECO:0007669"/>
    <property type="project" value="TreeGrafter"/>
</dbReference>
<organism evidence="14 15">
    <name type="scientific">Centaurea solstitialis</name>
    <name type="common">yellow star-thistle</name>
    <dbReference type="NCBI Taxonomy" id="347529"/>
    <lineage>
        <taxon>Eukaryota</taxon>
        <taxon>Viridiplantae</taxon>
        <taxon>Streptophyta</taxon>
        <taxon>Embryophyta</taxon>
        <taxon>Tracheophyta</taxon>
        <taxon>Spermatophyta</taxon>
        <taxon>Magnoliopsida</taxon>
        <taxon>eudicotyledons</taxon>
        <taxon>Gunneridae</taxon>
        <taxon>Pentapetalae</taxon>
        <taxon>asterids</taxon>
        <taxon>campanulids</taxon>
        <taxon>Asterales</taxon>
        <taxon>Asteraceae</taxon>
        <taxon>Carduoideae</taxon>
        <taxon>Cardueae</taxon>
        <taxon>Centaureinae</taxon>
        <taxon>Centaurea</taxon>
    </lineage>
</organism>
<comment type="pathway">
    <text evidence="4">Lipid metabolism.</text>
</comment>
<dbReference type="Proteomes" id="UP001172457">
    <property type="component" value="Chromosome 5"/>
</dbReference>
<dbReference type="InterPro" id="IPR023213">
    <property type="entry name" value="CAT-like_dom_sf"/>
</dbReference>
<dbReference type="SUPFAM" id="SSF52777">
    <property type="entry name" value="CoA-dependent acyltransferases"/>
    <property type="match status" value="1"/>
</dbReference>
<evidence type="ECO:0000256" key="11">
    <source>
        <dbReference type="SAM" id="Phobius"/>
    </source>
</evidence>
<evidence type="ECO:0000256" key="10">
    <source>
        <dbReference type="ARBA" id="ARBA00048109"/>
    </source>
</evidence>
<evidence type="ECO:0000256" key="8">
    <source>
        <dbReference type="ARBA" id="ARBA00024360"/>
    </source>
</evidence>
<sequence>MVALHGGLVAGEDAEKTPAKVWSSEMHGGLVTVEDVGEGDLLVMDKETGSMKWIPRHVNIDDHVTVVKLDPNMESSDKFVEDFISDLSKSPVESTKPLWDLHILNIRTSEAEGTCVFRFHHSLGDGVSLMNLLLACTRKTSDPKALPTLPGNTKKSSATEISSLWSRLGVLWNSFVALVMFLLTALFLEDTKTPIKGSKGVEHRPRRFVIKSVSFDDIKLVKNSMNVTINDVVLGVTQAGLYRYLHRRYCERDDIECRNIPDNIRLRSTLFFNLRSTTKIEDVMDTNRHGTWGNKIGYALHPFKIGPKKDPLDYVRDAKTVMGRKKASLEPLFTYFFANLVLKLFGIKALMIHVVSYVDKLTFVLSADEETIPNPHELCNDLEDSLRIIKASVCSSHTILKE</sequence>
<dbReference type="Pfam" id="PF06974">
    <property type="entry name" value="WS_DGAT_C"/>
    <property type="match status" value="1"/>
</dbReference>
<dbReference type="InterPro" id="IPR009721">
    <property type="entry name" value="O-acyltransferase_WSD1_C"/>
</dbReference>
<dbReference type="InterPro" id="IPR004255">
    <property type="entry name" value="O-acyltransferase_WSD1_N"/>
</dbReference>
<reference evidence="14" key="1">
    <citation type="submission" date="2023-03" db="EMBL/GenBank/DDBJ databases">
        <title>Chromosome-scale reference genome and RAD-based genetic map of yellow starthistle (Centaurea solstitialis) reveal putative structural variation and QTLs associated with invader traits.</title>
        <authorList>
            <person name="Reatini B."/>
            <person name="Cang F.A."/>
            <person name="Jiang Q."/>
            <person name="Mckibben M.T.W."/>
            <person name="Barker M.S."/>
            <person name="Rieseberg L.H."/>
            <person name="Dlugosch K.M."/>
        </authorList>
    </citation>
    <scope>NUCLEOTIDE SEQUENCE</scope>
    <source>
        <strain evidence="14">CAN-66</strain>
        <tissue evidence="14">Leaf</tissue>
    </source>
</reference>
<evidence type="ECO:0000313" key="15">
    <source>
        <dbReference type="Proteomes" id="UP001172457"/>
    </source>
</evidence>
<comment type="catalytic activity">
    <reaction evidence="10">
        <text>an acyl-CoA + a 1,2-diacyl-sn-glycerol = a triacyl-sn-glycerol + CoA</text>
        <dbReference type="Rhea" id="RHEA:10868"/>
        <dbReference type="ChEBI" id="CHEBI:17815"/>
        <dbReference type="ChEBI" id="CHEBI:57287"/>
        <dbReference type="ChEBI" id="CHEBI:58342"/>
        <dbReference type="ChEBI" id="CHEBI:64615"/>
        <dbReference type="EC" id="2.3.1.20"/>
    </reaction>
</comment>
<evidence type="ECO:0000256" key="7">
    <source>
        <dbReference type="ARBA" id="ARBA00023315"/>
    </source>
</evidence>
<evidence type="ECO:0000259" key="13">
    <source>
        <dbReference type="Pfam" id="PF06974"/>
    </source>
</evidence>
<feature type="domain" description="O-acyltransferase WSD1 C-terminal" evidence="13">
    <location>
        <begin position="292"/>
        <end position="349"/>
    </location>
</feature>
<dbReference type="InterPro" id="IPR045034">
    <property type="entry name" value="O-acyltransferase_WSD1-like"/>
</dbReference>
<feature type="transmembrane region" description="Helical" evidence="11">
    <location>
        <begin position="164"/>
        <end position="188"/>
    </location>
</feature>
<evidence type="ECO:0000256" key="6">
    <source>
        <dbReference type="ARBA" id="ARBA00022824"/>
    </source>
</evidence>
<dbReference type="AlphaFoldDB" id="A0AA38STC4"/>
<feature type="transmembrane region" description="Helical" evidence="11">
    <location>
        <begin position="332"/>
        <end position="355"/>
    </location>
</feature>
<comment type="catalytic activity">
    <reaction evidence="9">
        <text>a long chain fatty alcohol + a fatty acyl-CoA = a long-chain alcohol wax ester + CoA</text>
        <dbReference type="Rhea" id="RHEA:38443"/>
        <dbReference type="ChEBI" id="CHEBI:17135"/>
        <dbReference type="ChEBI" id="CHEBI:57287"/>
        <dbReference type="ChEBI" id="CHEBI:77636"/>
        <dbReference type="ChEBI" id="CHEBI:235323"/>
        <dbReference type="EC" id="2.3.1.75"/>
    </reaction>
</comment>
<evidence type="ECO:0000256" key="9">
    <source>
        <dbReference type="ARBA" id="ARBA00047604"/>
    </source>
</evidence>
<dbReference type="EMBL" id="JARYMX010000005">
    <property type="protein sequence ID" value="KAJ9548429.1"/>
    <property type="molecule type" value="Genomic_DNA"/>
</dbReference>
<comment type="caution">
    <text evidence="14">The sequence shown here is derived from an EMBL/GenBank/DDBJ whole genome shotgun (WGS) entry which is preliminary data.</text>
</comment>
<keyword evidence="15" id="KW-1185">Reference proteome</keyword>
<keyword evidence="7" id="KW-0012">Acyltransferase</keyword>
<evidence type="ECO:0008006" key="16">
    <source>
        <dbReference type="Google" id="ProtNLM"/>
    </source>
</evidence>
<dbReference type="GO" id="GO:0047196">
    <property type="term" value="F:long-chain-alcohol O-fatty-acyltransferase activity"/>
    <property type="evidence" value="ECO:0007669"/>
    <property type="project" value="UniProtKB-EC"/>
</dbReference>
<comment type="pathway">
    <text evidence="3">Glycerolipid metabolism; triacylglycerol biosynthesis.</text>
</comment>
<keyword evidence="6" id="KW-0256">Endoplasmic reticulum</keyword>
<evidence type="ECO:0000256" key="2">
    <source>
        <dbReference type="ARBA" id="ARBA00004586"/>
    </source>
</evidence>
<evidence type="ECO:0000256" key="3">
    <source>
        <dbReference type="ARBA" id="ARBA00004771"/>
    </source>
</evidence>
<dbReference type="PANTHER" id="PTHR31650">
    <property type="entry name" value="O-ACYLTRANSFERASE (WSD1-LIKE) FAMILY PROTEIN"/>
    <property type="match status" value="1"/>
</dbReference>